<dbReference type="EMBL" id="FNTV01000001">
    <property type="protein sequence ID" value="SED89722.1"/>
    <property type="molecule type" value="Genomic_DNA"/>
</dbReference>
<proteinExistence type="predicted"/>
<evidence type="ECO:0000313" key="1">
    <source>
        <dbReference type="EMBL" id="SED89722.1"/>
    </source>
</evidence>
<protein>
    <submittedName>
        <fullName evidence="1">Uncharacterized protein</fullName>
    </submittedName>
</protein>
<sequence>MTVPAKLFQQWLNAVAGDTSHAAVCRAAGIKRSTLAQQLVRGRVSLATVAAVSRSLDLPVVQSLADFPAFEDLPAGVKAPSDAELLSQISDANLLTEILNRNLAAEHGVKPDPIELAPAPHRSSVRAWLDAVDTADLRQKVARQASIAPQNLSAQISANRLTPELAIESARIAGVGLTNGLVSTGFLTPTEAGWAPEARAAALRATANSVLASLAAQRLESLSRILRRSEDDSDAAQSVWENLG</sequence>
<gene>
    <name evidence="1" type="ORF">SAMN04489740_0232</name>
</gene>
<evidence type="ECO:0000313" key="2">
    <source>
        <dbReference type="Proteomes" id="UP000182725"/>
    </source>
</evidence>
<dbReference type="RefSeq" id="WP_074709790.1">
    <property type="nucleotide sequence ID" value="NZ_FNTV01000001.1"/>
</dbReference>
<dbReference type="Proteomes" id="UP000182725">
    <property type="component" value="Unassembled WGS sequence"/>
</dbReference>
<name>A0A1H5EF35_9MICC</name>
<accession>A0A1H5EF35</accession>
<organism evidence="1 2">
    <name type="scientific">Arthrobacter alpinus</name>
    <dbReference type="NCBI Taxonomy" id="656366"/>
    <lineage>
        <taxon>Bacteria</taxon>
        <taxon>Bacillati</taxon>
        <taxon>Actinomycetota</taxon>
        <taxon>Actinomycetes</taxon>
        <taxon>Micrococcales</taxon>
        <taxon>Micrococcaceae</taxon>
        <taxon>Arthrobacter</taxon>
    </lineage>
</organism>
<dbReference type="AlphaFoldDB" id="A0A1H5EF35"/>
<reference evidence="1 2" key="1">
    <citation type="submission" date="2016-10" db="EMBL/GenBank/DDBJ databases">
        <authorList>
            <person name="de Groot N.N."/>
        </authorList>
    </citation>
    <scope>NUCLEOTIDE SEQUENCE [LARGE SCALE GENOMIC DNA]</scope>
    <source>
        <strain evidence="1 2">DSM 22274</strain>
    </source>
</reference>